<dbReference type="AlphaFoldDB" id="A0A7R8VKE5"/>
<protein>
    <submittedName>
        <fullName evidence="2">Uncharacterized protein</fullName>
    </submittedName>
</protein>
<proteinExistence type="predicted"/>
<name>A0A7R8VKE5_TIMDO</name>
<dbReference type="EMBL" id="OA566734">
    <property type="protein sequence ID" value="CAD7199354.1"/>
    <property type="molecule type" value="Genomic_DNA"/>
</dbReference>
<evidence type="ECO:0000313" key="2">
    <source>
        <dbReference type="EMBL" id="CAD7199354.1"/>
    </source>
</evidence>
<evidence type="ECO:0000256" key="1">
    <source>
        <dbReference type="SAM" id="MobiDB-lite"/>
    </source>
</evidence>
<accession>A0A7R8VKE5</accession>
<feature type="region of interest" description="Disordered" evidence="1">
    <location>
        <begin position="98"/>
        <end position="120"/>
    </location>
</feature>
<reference evidence="2" key="1">
    <citation type="submission" date="2020-11" db="EMBL/GenBank/DDBJ databases">
        <authorList>
            <person name="Tran Van P."/>
        </authorList>
    </citation>
    <scope>NUCLEOTIDE SEQUENCE</scope>
</reference>
<sequence length="137" mass="15344">MDDVVGLALFRGGGEGGVGYDWLHFPRKPVGATSPGDSGFDPAPSYFPRRFPPLFPSSYWQNPPFTRRANDASVEWVGEERQIEDKRGRYFWAGCPNLRKKKGGGSKISDHSRPQKRFVSNEESLVEELSSLKKLAV</sequence>
<organism evidence="2">
    <name type="scientific">Timema douglasi</name>
    <name type="common">Walking stick</name>
    <dbReference type="NCBI Taxonomy" id="61478"/>
    <lineage>
        <taxon>Eukaryota</taxon>
        <taxon>Metazoa</taxon>
        <taxon>Ecdysozoa</taxon>
        <taxon>Arthropoda</taxon>
        <taxon>Hexapoda</taxon>
        <taxon>Insecta</taxon>
        <taxon>Pterygota</taxon>
        <taxon>Neoptera</taxon>
        <taxon>Polyneoptera</taxon>
        <taxon>Phasmatodea</taxon>
        <taxon>Timematodea</taxon>
        <taxon>Timematoidea</taxon>
        <taxon>Timematidae</taxon>
        <taxon>Timema</taxon>
    </lineage>
</organism>
<gene>
    <name evidence="2" type="ORF">TDIB3V08_LOCUS5604</name>
</gene>